<sequence length="77" mass="8349">MLLRWRQKGASLLTQASLAFGEASSGHAGKKYAENGGPLTDNVVSQRSADLHSDQRVFVLKRKAGLRYEIPCSCITG</sequence>
<dbReference type="Proteomes" id="UP000264215">
    <property type="component" value="Unassembled WGS sequence"/>
</dbReference>
<protein>
    <submittedName>
        <fullName evidence="1">Uncharacterized protein</fullName>
    </submittedName>
</protein>
<evidence type="ECO:0000313" key="1">
    <source>
        <dbReference type="EMBL" id="HCO69698.1"/>
    </source>
</evidence>
<dbReference type="AlphaFoldDB" id="A0A3D3TKM5"/>
<proteinExistence type="predicted"/>
<gene>
    <name evidence="1" type="ORF">DIT26_03795</name>
</gene>
<reference evidence="1 2" key="1">
    <citation type="journal article" date="2018" name="Nat. Biotechnol.">
        <title>A standardized bacterial taxonomy based on genome phylogeny substantially revises the tree of life.</title>
        <authorList>
            <person name="Parks D.H."/>
            <person name="Chuvochina M."/>
            <person name="Waite D.W."/>
            <person name="Rinke C."/>
            <person name="Skarshewski A."/>
            <person name="Chaumeil P.A."/>
            <person name="Hugenholtz P."/>
        </authorList>
    </citation>
    <scope>NUCLEOTIDE SEQUENCE [LARGE SCALE GENOMIC DNA]</scope>
    <source>
        <strain evidence="1">UBA9905</strain>
    </source>
</reference>
<accession>A0A3D3TKM5</accession>
<evidence type="ECO:0000313" key="2">
    <source>
        <dbReference type="Proteomes" id="UP000264215"/>
    </source>
</evidence>
<organism evidence="1 2">
    <name type="scientific">Mesotoga infera</name>
    <dbReference type="NCBI Taxonomy" id="1236046"/>
    <lineage>
        <taxon>Bacteria</taxon>
        <taxon>Thermotogati</taxon>
        <taxon>Thermotogota</taxon>
        <taxon>Thermotogae</taxon>
        <taxon>Kosmotogales</taxon>
        <taxon>Kosmotogaceae</taxon>
        <taxon>Mesotoga</taxon>
    </lineage>
</organism>
<name>A0A3D3TKM5_9BACT</name>
<dbReference type="EMBL" id="DQBS01000094">
    <property type="protein sequence ID" value="HCO69698.1"/>
    <property type="molecule type" value="Genomic_DNA"/>
</dbReference>
<comment type="caution">
    <text evidence="1">The sequence shown here is derived from an EMBL/GenBank/DDBJ whole genome shotgun (WGS) entry which is preliminary data.</text>
</comment>